<dbReference type="EC" id="2.7.7.6" evidence="5"/>
<keyword evidence="8" id="KW-1185">Reference proteome</keyword>
<accession>A0A133UC26</accession>
<dbReference type="GO" id="GO:0046983">
    <property type="term" value="F:protein dimerization activity"/>
    <property type="evidence" value="ECO:0007669"/>
    <property type="project" value="InterPro"/>
</dbReference>
<dbReference type="SUPFAM" id="SSF55257">
    <property type="entry name" value="RBP11-like subunits of RNA polymerase"/>
    <property type="match status" value="1"/>
</dbReference>
<comment type="subunit">
    <text evidence="5">Part of the RNA polymerase complex.</text>
</comment>
<dbReference type="GO" id="GO:0003899">
    <property type="term" value="F:DNA-directed RNA polymerase activity"/>
    <property type="evidence" value="ECO:0007669"/>
    <property type="project" value="UniProtKB-UniRule"/>
</dbReference>
<dbReference type="EMBL" id="LHXJ01000001">
    <property type="protein sequence ID" value="KXA91746.1"/>
    <property type="molecule type" value="Genomic_DNA"/>
</dbReference>
<evidence type="ECO:0000313" key="7">
    <source>
        <dbReference type="EMBL" id="KXA91746.1"/>
    </source>
</evidence>
<evidence type="ECO:0000313" key="8">
    <source>
        <dbReference type="Proteomes" id="UP000070163"/>
    </source>
</evidence>
<comment type="function">
    <text evidence="5">DNA-dependent RNA polymerase (RNAP) catalyzes the transcription of DNA into RNA using the four ribonucleoside triphosphates as substrates.</text>
</comment>
<comment type="similarity">
    <text evidence="4 5">Belongs to the archaeal Rpo11/eukaryotic RPB11/RPC19 RNA polymerase subunit family.</text>
</comment>
<dbReference type="GO" id="GO:0005737">
    <property type="term" value="C:cytoplasm"/>
    <property type="evidence" value="ECO:0007669"/>
    <property type="project" value="UniProtKB-SubCell"/>
</dbReference>
<dbReference type="InterPro" id="IPR022905">
    <property type="entry name" value="Rpo11-like"/>
</dbReference>
<sequence length="93" mass="10640">MEVELVEKEGTKMKVRVRGEGHTFCNALRKKLHEDERIETAAYNIEHPLLSEPVVHVKVSKRKSPKRALIRAAKGLAEDYGEVEEKFERALEG</sequence>
<keyword evidence="1 5" id="KW-0240">DNA-directed RNA polymerase</keyword>
<comment type="caution">
    <text evidence="7">The sequence shown here is derived from an EMBL/GenBank/DDBJ whole genome shotgun (WGS) entry which is preliminary data.</text>
</comment>
<keyword evidence="5" id="KW-0548">Nucleotidyltransferase</keyword>
<proteinExistence type="inferred from homology"/>
<reference evidence="7 8" key="1">
    <citation type="journal article" date="2016" name="Sci. Rep.">
        <title>Metabolic traits of an uncultured archaeal lineage -MSBL1- from brine pools of the Red Sea.</title>
        <authorList>
            <person name="Mwirichia R."/>
            <person name="Alam I."/>
            <person name="Rashid M."/>
            <person name="Vinu M."/>
            <person name="Ba-Alawi W."/>
            <person name="Anthony Kamau A."/>
            <person name="Kamanda Ngugi D."/>
            <person name="Goker M."/>
            <person name="Klenk H.P."/>
            <person name="Bajic V."/>
            <person name="Stingl U."/>
        </authorList>
    </citation>
    <scope>NUCLEOTIDE SEQUENCE [LARGE SCALE GENOMIC DNA]</scope>
    <source>
        <strain evidence="7">SCGC-AAA259A05</strain>
    </source>
</reference>
<dbReference type="NCBIfam" id="NF002240">
    <property type="entry name" value="PRK01146.2-4"/>
    <property type="match status" value="1"/>
</dbReference>
<dbReference type="Gene3D" id="3.30.1360.10">
    <property type="entry name" value="RNA polymerase, RBP11-like subunit"/>
    <property type="match status" value="1"/>
</dbReference>
<gene>
    <name evidence="5" type="primary">rpo11</name>
    <name evidence="5" type="synonym">rpoL</name>
    <name evidence="7" type="ORF">AKJ57_00140</name>
</gene>
<evidence type="ECO:0000256" key="2">
    <source>
        <dbReference type="ARBA" id="ARBA00022490"/>
    </source>
</evidence>
<evidence type="ECO:0000256" key="3">
    <source>
        <dbReference type="ARBA" id="ARBA00023163"/>
    </source>
</evidence>
<dbReference type="InterPro" id="IPR036603">
    <property type="entry name" value="RBP11-like"/>
</dbReference>
<protein>
    <recommendedName>
        <fullName evidence="5">DNA-directed RNA polymerase subunit Rpo11</fullName>
        <ecNumber evidence="5">2.7.7.6</ecNumber>
    </recommendedName>
    <alternativeName>
        <fullName evidence="5">DNA-directed RNA polymerase subunit L</fullName>
    </alternativeName>
</protein>
<dbReference type="PANTHER" id="PTHR13946:SF28">
    <property type="entry name" value="DNA-DIRECTED RNA POLYMERASES I AND III SUBUNIT RPAC2"/>
    <property type="match status" value="1"/>
</dbReference>
<dbReference type="GO" id="GO:0000428">
    <property type="term" value="C:DNA-directed RNA polymerase complex"/>
    <property type="evidence" value="ECO:0007669"/>
    <property type="project" value="UniProtKB-KW"/>
</dbReference>
<organism evidence="7 8">
    <name type="scientific">candidate division MSBL1 archaeon SCGC-AAA259A05</name>
    <dbReference type="NCBI Taxonomy" id="1698259"/>
    <lineage>
        <taxon>Archaea</taxon>
        <taxon>Methanobacteriati</taxon>
        <taxon>Methanobacteriota</taxon>
        <taxon>candidate division MSBL1</taxon>
    </lineage>
</organism>
<dbReference type="AlphaFoldDB" id="A0A133UC26"/>
<dbReference type="GO" id="GO:0006351">
    <property type="term" value="P:DNA-templated transcription"/>
    <property type="evidence" value="ECO:0007669"/>
    <property type="project" value="UniProtKB-UniRule"/>
</dbReference>
<dbReference type="HAMAP" id="MF_00261">
    <property type="entry name" value="RNApol_arch_Rpo11"/>
    <property type="match status" value="1"/>
</dbReference>
<feature type="domain" description="DNA-directed RNA polymerase RBP11-like dimerisation" evidence="6">
    <location>
        <begin position="13"/>
        <end position="85"/>
    </location>
</feature>
<dbReference type="CDD" id="cd06927">
    <property type="entry name" value="RNAP_L"/>
    <property type="match status" value="1"/>
</dbReference>
<keyword evidence="2 5" id="KW-0963">Cytoplasm</keyword>
<dbReference type="InterPro" id="IPR009025">
    <property type="entry name" value="RBP11-like_dimer"/>
</dbReference>
<comment type="subcellular location">
    <subcellularLocation>
        <location evidence="5">Cytoplasm</location>
    </subcellularLocation>
</comment>
<evidence type="ECO:0000256" key="1">
    <source>
        <dbReference type="ARBA" id="ARBA00022478"/>
    </source>
</evidence>
<name>A0A133UC26_9EURY</name>
<dbReference type="Pfam" id="PF13656">
    <property type="entry name" value="RNA_pol_L_2"/>
    <property type="match status" value="1"/>
</dbReference>
<dbReference type="Proteomes" id="UP000070163">
    <property type="component" value="Unassembled WGS sequence"/>
</dbReference>
<evidence type="ECO:0000259" key="6">
    <source>
        <dbReference type="Pfam" id="PF13656"/>
    </source>
</evidence>
<keyword evidence="3 5" id="KW-0804">Transcription</keyword>
<keyword evidence="5" id="KW-0808">Transferase</keyword>
<comment type="catalytic activity">
    <reaction evidence="5">
        <text>RNA(n) + a ribonucleoside 5'-triphosphate = RNA(n+1) + diphosphate</text>
        <dbReference type="Rhea" id="RHEA:21248"/>
        <dbReference type="Rhea" id="RHEA-COMP:14527"/>
        <dbReference type="Rhea" id="RHEA-COMP:17342"/>
        <dbReference type="ChEBI" id="CHEBI:33019"/>
        <dbReference type="ChEBI" id="CHEBI:61557"/>
        <dbReference type="ChEBI" id="CHEBI:140395"/>
        <dbReference type="EC" id="2.7.7.6"/>
    </reaction>
</comment>
<evidence type="ECO:0000256" key="5">
    <source>
        <dbReference type="HAMAP-Rule" id="MF_00261"/>
    </source>
</evidence>
<evidence type="ECO:0000256" key="4">
    <source>
        <dbReference type="ARBA" id="ARBA00025751"/>
    </source>
</evidence>
<dbReference type="PANTHER" id="PTHR13946">
    <property type="entry name" value="DNA-DIRECTED RNA POLYMERASE I,II,III"/>
    <property type="match status" value="1"/>
</dbReference>